<feature type="region of interest" description="Disordered" evidence="1">
    <location>
        <begin position="45"/>
        <end position="65"/>
    </location>
</feature>
<proteinExistence type="predicted"/>
<evidence type="ECO:0000313" key="2">
    <source>
        <dbReference type="EMBL" id="RIB16517.1"/>
    </source>
</evidence>
<keyword evidence="3" id="KW-1185">Reference proteome</keyword>
<evidence type="ECO:0000256" key="1">
    <source>
        <dbReference type="SAM" id="MobiDB-lite"/>
    </source>
</evidence>
<comment type="caution">
    <text evidence="2">The sequence shown here is derived from an EMBL/GenBank/DDBJ whole genome shotgun (WGS) entry which is preliminary data.</text>
</comment>
<accession>A0A397V5A7</accession>
<dbReference type="AlphaFoldDB" id="A0A397V5A7"/>
<evidence type="ECO:0000313" key="3">
    <source>
        <dbReference type="Proteomes" id="UP000266673"/>
    </source>
</evidence>
<organism evidence="2 3">
    <name type="scientific">Gigaspora rosea</name>
    <dbReference type="NCBI Taxonomy" id="44941"/>
    <lineage>
        <taxon>Eukaryota</taxon>
        <taxon>Fungi</taxon>
        <taxon>Fungi incertae sedis</taxon>
        <taxon>Mucoromycota</taxon>
        <taxon>Glomeromycotina</taxon>
        <taxon>Glomeromycetes</taxon>
        <taxon>Diversisporales</taxon>
        <taxon>Gigasporaceae</taxon>
        <taxon>Gigaspora</taxon>
    </lineage>
</organism>
<reference evidence="2 3" key="1">
    <citation type="submission" date="2018-06" db="EMBL/GenBank/DDBJ databases">
        <title>Comparative genomics reveals the genomic features of Rhizophagus irregularis, R. cerebriforme, R. diaphanum and Gigaspora rosea, and their symbiotic lifestyle signature.</title>
        <authorList>
            <person name="Morin E."/>
            <person name="San Clemente H."/>
            <person name="Chen E.C.H."/>
            <person name="De La Providencia I."/>
            <person name="Hainaut M."/>
            <person name="Kuo A."/>
            <person name="Kohler A."/>
            <person name="Murat C."/>
            <person name="Tang N."/>
            <person name="Roy S."/>
            <person name="Loubradou J."/>
            <person name="Henrissat B."/>
            <person name="Grigoriev I.V."/>
            <person name="Corradi N."/>
            <person name="Roux C."/>
            <person name="Martin F.M."/>
        </authorList>
    </citation>
    <scope>NUCLEOTIDE SEQUENCE [LARGE SCALE GENOMIC DNA]</scope>
    <source>
        <strain evidence="2 3">DAOM 194757</strain>
    </source>
</reference>
<dbReference type="EMBL" id="QKWP01000670">
    <property type="protein sequence ID" value="RIB16517.1"/>
    <property type="molecule type" value="Genomic_DNA"/>
</dbReference>
<dbReference type="Proteomes" id="UP000266673">
    <property type="component" value="Unassembled WGS sequence"/>
</dbReference>
<dbReference type="OrthoDB" id="10579430at2759"/>
<gene>
    <name evidence="2" type="ORF">C2G38_2090677</name>
</gene>
<sequence length="65" mass="7678">MVGHCNRKRIDDEVDFEDNVKMKMMYVERINNKVSKALNEMVQSDKERIEKSKSKNAMISSVNER</sequence>
<feature type="compositionally biased region" description="Polar residues" evidence="1">
    <location>
        <begin position="55"/>
        <end position="65"/>
    </location>
</feature>
<protein>
    <submittedName>
        <fullName evidence="2">Uncharacterized protein</fullName>
    </submittedName>
</protein>
<name>A0A397V5A7_9GLOM</name>